<evidence type="ECO:0000313" key="3">
    <source>
        <dbReference type="Proteomes" id="UP000006860"/>
    </source>
</evidence>
<dbReference type="HOGENOM" id="CLU_099743_0_0_0"/>
<reference evidence="3" key="1">
    <citation type="submission" date="2011-02" db="EMBL/GenBank/DDBJ databases">
        <title>The complete genome of Planctomyces brasiliensis DSM 5305.</title>
        <authorList>
            <person name="Lucas S."/>
            <person name="Copeland A."/>
            <person name="Lapidus A."/>
            <person name="Bruce D."/>
            <person name="Goodwin L."/>
            <person name="Pitluck S."/>
            <person name="Kyrpides N."/>
            <person name="Mavromatis K."/>
            <person name="Pagani I."/>
            <person name="Ivanova N."/>
            <person name="Ovchinnikova G."/>
            <person name="Lu M."/>
            <person name="Detter J.C."/>
            <person name="Han C."/>
            <person name="Land M."/>
            <person name="Hauser L."/>
            <person name="Markowitz V."/>
            <person name="Cheng J.-F."/>
            <person name="Hugenholtz P."/>
            <person name="Woyke T."/>
            <person name="Wu D."/>
            <person name="Tindall B."/>
            <person name="Pomrenke H.G."/>
            <person name="Brambilla E."/>
            <person name="Klenk H.-P."/>
            <person name="Eisen J.A."/>
        </authorList>
    </citation>
    <scope>NUCLEOTIDE SEQUENCE [LARGE SCALE GENOMIC DNA]</scope>
    <source>
        <strain evidence="3">ATCC 49424 / DSM 5305 / JCM 21570 / NBRC 103401 / IFAM 1448</strain>
    </source>
</reference>
<dbReference type="OrthoDB" id="8454348at2"/>
<dbReference type="STRING" id="756272.Plabr_1137"/>
<sequence>MTAVVGFDRKLKLEWLDDLADQVAKGEDVSTLRTFLHERLEEDHPGETARGKSITVLMRIWVFVPDEHHEIREQAFELLKRINAKDRIWLHWGMCILAYPLFRDTATAIGRLLKLQDEFTLAQLQRRLIDSWGERSTVVRAFQRVVRSMVEWHTLEDADTPGHFRAPTKVTTKSKSLQIWFLRACHAATGKEMVEVDQLLSLPSSFPFKITVAKSDLRNSKDFSIHRQGLDMDMVTTTASNSKPKPVKKKTAKKKVNKSQRSLFDDDQSE</sequence>
<proteinExistence type="predicted"/>
<feature type="compositionally biased region" description="Basic residues" evidence="1">
    <location>
        <begin position="245"/>
        <end position="258"/>
    </location>
</feature>
<dbReference type="KEGG" id="pbs:Plabr_1137"/>
<protein>
    <submittedName>
        <fullName evidence="2">Uncharacterized protein</fullName>
    </submittedName>
</protein>
<dbReference type="RefSeq" id="WP_013627486.1">
    <property type="nucleotide sequence ID" value="NC_015174.1"/>
</dbReference>
<dbReference type="Proteomes" id="UP000006860">
    <property type="component" value="Chromosome"/>
</dbReference>
<evidence type="ECO:0000313" key="2">
    <source>
        <dbReference type="EMBL" id="ADY58753.1"/>
    </source>
</evidence>
<name>F0SKT3_RUBBR</name>
<evidence type="ECO:0000256" key="1">
    <source>
        <dbReference type="SAM" id="MobiDB-lite"/>
    </source>
</evidence>
<dbReference type="AlphaFoldDB" id="F0SKT3"/>
<dbReference type="EMBL" id="CP002546">
    <property type="protein sequence ID" value="ADY58753.1"/>
    <property type="molecule type" value="Genomic_DNA"/>
</dbReference>
<dbReference type="eggNOG" id="ENOG502Z9KN">
    <property type="taxonomic scope" value="Bacteria"/>
</dbReference>
<organism evidence="2 3">
    <name type="scientific">Rubinisphaera brasiliensis (strain ATCC 49424 / DSM 5305 / JCM 21570 / IAM 15109 / NBRC 103401 / IFAM 1448)</name>
    <name type="common">Planctomyces brasiliensis</name>
    <dbReference type="NCBI Taxonomy" id="756272"/>
    <lineage>
        <taxon>Bacteria</taxon>
        <taxon>Pseudomonadati</taxon>
        <taxon>Planctomycetota</taxon>
        <taxon>Planctomycetia</taxon>
        <taxon>Planctomycetales</taxon>
        <taxon>Planctomycetaceae</taxon>
        <taxon>Rubinisphaera</taxon>
    </lineage>
</organism>
<keyword evidence="3" id="KW-1185">Reference proteome</keyword>
<accession>F0SKT3</accession>
<gene>
    <name evidence="2" type="ordered locus">Plabr_1137</name>
</gene>
<feature type="region of interest" description="Disordered" evidence="1">
    <location>
        <begin position="236"/>
        <end position="270"/>
    </location>
</feature>